<keyword evidence="3 11" id="KW-0812">Transmembrane</keyword>
<evidence type="ECO:0000256" key="5">
    <source>
        <dbReference type="ARBA" id="ARBA00022989"/>
    </source>
</evidence>
<feature type="region of interest" description="Disordered" evidence="12">
    <location>
        <begin position="73"/>
        <end position="125"/>
    </location>
</feature>
<evidence type="ECO:0000256" key="3">
    <source>
        <dbReference type="ARBA" id="ARBA00022692"/>
    </source>
</evidence>
<dbReference type="GO" id="GO:0034551">
    <property type="term" value="P:mitochondrial respiratory chain complex III assembly"/>
    <property type="evidence" value="ECO:0007669"/>
    <property type="project" value="TreeGrafter"/>
</dbReference>
<reference evidence="13" key="1">
    <citation type="submission" date="2023-06" db="EMBL/GenBank/DDBJ databases">
        <title>Genome-scale phylogeny and comparative genomics of the fungal order Sordariales.</title>
        <authorList>
            <consortium name="Lawrence Berkeley National Laboratory"/>
            <person name="Hensen N."/>
            <person name="Bonometti L."/>
            <person name="Westerberg I."/>
            <person name="Brannstrom I.O."/>
            <person name="Guillou S."/>
            <person name="Cros-Aarteil S."/>
            <person name="Calhoun S."/>
            <person name="Haridas S."/>
            <person name="Kuo A."/>
            <person name="Mondo S."/>
            <person name="Pangilinan J."/>
            <person name="Riley R."/>
            <person name="Labutti K."/>
            <person name="Andreopoulos B."/>
            <person name="Lipzen A."/>
            <person name="Chen C."/>
            <person name="Yanf M."/>
            <person name="Daum C."/>
            <person name="Ng V."/>
            <person name="Clum A."/>
            <person name="Steindorff A."/>
            <person name="Ohm R."/>
            <person name="Martin F."/>
            <person name="Silar P."/>
            <person name="Natvig D."/>
            <person name="Lalanne C."/>
            <person name="Gautier V."/>
            <person name="Ament-Velasquez S.L."/>
            <person name="Kruys A."/>
            <person name="Hutchinson M.I."/>
            <person name="Powell A.J."/>
            <person name="Barry K."/>
            <person name="Miller A.N."/>
            <person name="Grigoriev I.V."/>
            <person name="Debuchy R."/>
            <person name="Gladieux P."/>
            <person name="Thoren M.H."/>
            <person name="Johannesson H."/>
        </authorList>
    </citation>
    <scope>NUCLEOTIDE SEQUENCE</scope>
    <source>
        <strain evidence="13">PSN4</strain>
    </source>
</reference>
<keyword evidence="7 11" id="KW-0472">Membrane</keyword>
<keyword evidence="4 11" id="KW-0999">Mitochondrion inner membrane</keyword>
<comment type="subcellular location">
    <subcellularLocation>
        <location evidence="1 11">Mitochondrion inner membrane</location>
        <topology evidence="1 11">Single-pass membrane protein</topology>
    </subcellularLocation>
</comment>
<keyword evidence="14" id="KW-1185">Reference proteome</keyword>
<feature type="compositionally biased region" description="Basic and acidic residues" evidence="12">
    <location>
        <begin position="82"/>
        <end position="100"/>
    </location>
</feature>
<dbReference type="PANTHER" id="PTHR28202:SF1">
    <property type="entry name" value="ASSEMBLY FACTOR CBP4"/>
    <property type="match status" value="1"/>
</dbReference>
<evidence type="ECO:0000313" key="13">
    <source>
        <dbReference type="EMBL" id="KAK1758651.1"/>
    </source>
</evidence>
<feature type="compositionally biased region" description="Basic and acidic residues" evidence="12">
    <location>
        <begin position="108"/>
        <end position="125"/>
    </location>
</feature>
<name>A0AAJ0F836_9PEZI</name>
<comment type="caution">
    <text evidence="13">The sequence shown here is derived from an EMBL/GenBank/DDBJ whole genome shotgun (WGS) entry which is preliminary data.</text>
</comment>
<comment type="similarity">
    <text evidence="2 11">Belongs to the CBP4 family.</text>
</comment>
<keyword evidence="6 11" id="KW-0496">Mitochondrion</keyword>
<dbReference type="EMBL" id="MU839829">
    <property type="protein sequence ID" value="KAK1758651.1"/>
    <property type="molecule type" value="Genomic_DNA"/>
</dbReference>
<dbReference type="PANTHER" id="PTHR28202">
    <property type="entry name" value="ASSEMBLY FACTOR CBP4"/>
    <property type="match status" value="1"/>
</dbReference>
<comment type="function">
    <text evidence="9 11">Essential for the assembly of ubiquinol-cytochrome c reductase. It has a direct effect on the correct occurrence of the Rieske protein, core 4, core 5 and apocytochrome b.</text>
</comment>
<accession>A0AAJ0F836</accession>
<evidence type="ECO:0000256" key="6">
    <source>
        <dbReference type="ARBA" id="ARBA00023128"/>
    </source>
</evidence>
<evidence type="ECO:0000313" key="14">
    <source>
        <dbReference type="Proteomes" id="UP001239445"/>
    </source>
</evidence>
<evidence type="ECO:0000256" key="4">
    <source>
        <dbReference type="ARBA" id="ARBA00022792"/>
    </source>
</evidence>
<feature type="transmembrane region" description="Helical" evidence="11">
    <location>
        <begin position="6"/>
        <end position="32"/>
    </location>
</feature>
<evidence type="ECO:0000256" key="7">
    <source>
        <dbReference type="ARBA" id="ARBA00023136"/>
    </source>
</evidence>
<dbReference type="InterPro" id="IPR012420">
    <property type="entry name" value="Cbp4"/>
</dbReference>
<organism evidence="13 14">
    <name type="scientific">Echria macrotheca</name>
    <dbReference type="NCBI Taxonomy" id="438768"/>
    <lineage>
        <taxon>Eukaryota</taxon>
        <taxon>Fungi</taxon>
        <taxon>Dikarya</taxon>
        <taxon>Ascomycota</taxon>
        <taxon>Pezizomycotina</taxon>
        <taxon>Sordariomycetes</taxon>
        <taxon>Sordariomycetidae</taxon>
        <taxon>Sordariales</taxon>
        <taxon>Schizotheciaceae</taxon>
        <taxon>Echria</taxon>
    </lineage>
</organism>
<protein>
    <recommendedName>
        <fullName evidence="10 11">Cytochrome b mRNA-processing protein 4</fullName>
    </recommendedName>
</protein>
<dbReference type="Pfam" id="PF07960">
    <property type="entry name" value="CBP4"/>
    <property type="match status" value="1"/>
</dbReference>
<keyword evidence="5 11" id="KW-1133">Transmembrane helix</keyword>
<gene>
    <name evidence="13" type="ORF">QBC47DRAFT_375363</name>
</gene>
<sequence length="125" mass="14768">MVKKPVNWWLWTKMLVVGGVVCVGGPAVTMWLTPTDEELFKKYNPELQKRSLDRRYERQKEFDDFVTKLKEQSKSSKPIWHVQKEAEDKARKERIAEKSEAMAAERALQQERQKEMRREAGLSTE</sequence>
<evidence type="ECO:0000256" key="10">
    <source>
        <dbReference type="ARBA" id="ARBA00031521"/>
    </source>
</evidence>
<evidence type="ECO:0000256" key="1">
    <source>
        <dbReference type="ARBA" id="ARBA00004434"/>
    </source>
</evidence>
<evidence type="ECO:0000256" key="9">
    <source>
        <dbReference type="ARBA" id="ARBA00025413"/>
    </source>
</evidence>
<keyword evidence="8 11" id="KW-0143">Chaperone</keyword>
<evidence type="ECO:0000256" key="8">
    <source>
        <dbReference type="ARBA" id="ARBA00023186"/>
    </source>
</evidence>
<dbReference type="GO" id="GO:0005743">
    <property type="term" value="C:mitochondrial inner membrane"/>
    <property type="evidence" value="ECO:0007669"/>
    <property type="project" value="UniProtKB-SubCell"/>
</dbReference>
<dbReference type="Proteomes" id="UP001239445">
    <property type="component" value="Unassembled WGS sequence"/>
</dbReference>
<evidence type="ECO:0000256" key="12">
    <source>
        <dbReference type="SAM" id="MobiDB-lite"/>
    </source>
</evidence>
<evidence type="ECO:0000256" key="2">
    <source>
        <dbReference type="ARBA" id="ARBA00006780"/>
    </source>
</evidence>
<evidence type="ECO:0000256" key="11">
    <source>
        <dbReference type="RuleBase" id="RU368005"/>
    </source>
</evidence>
<dbReference type="AlphaFoldDB" id="A0AAJ0F836"/>
<proteinExistence type="inferred from homology"/>